<reference evidence="3 4" key="1">
    <citation type="submission" date="2016-04" db="EMBL/GenBank/DDBJ databases">
        <authorList>
            <consortium name="Pathogen Informatics"/>
        </authorList>
    </citation>
    <scope>NUCLEOTIDE SEQUENCE [LARGE SCALE GENOMIC DNA]</scope>
    <source>
        <strain evidence="3 4">H050680373</strain>
    </source>
</reference>
<dbReference type="EMBL" id="FKIF01000006">
    <property type="protein sequence ID" value="SAI70291.1"/>
    <property type="molecule type" value="Genomic_DNA"/>
</dbReference>
<evidence type="ECO:0000259" key="2">
    <source>
        <dbReference type="SMART" id="SM00829"/>
    </source>
</evidence>
<dbReference type="GO" id="GO:0016491">
    <property type="term" value="F:oxidoreductase activity"/>
    <property type="evidence" value="ECO:0007669"/>
    <property type="project" value="UniProtKB-KW"/>
</dbReference>
<evidence type="ECO:0000313" key="4">
    <source>
        <dbReference type="Proteomes" id="UP000076848"/>
    </source>
</evidence>
<keyword evidence="4" id="KW-1185">Reference proteome</keyword>
<dbReference type="Proteomes" id="UP000076848">
    <property type="component" value="Unassembled WGS sequence"/>
</dbReference>
<dbReference type="InterPro" id="IPR011032">
    <property type="entry name" value="GroES-like_sf"/>
</dbReference>
<name>A0A157SJ58_9BORD</name>
<evidence type="ECO:0000256" key="1">
    <source>
        <dbReference type="ARBA" id="ARBA00023002"/>
    </source>
</evidence>
<proteinExistence type="predicted"/>
<dbReference type="CDD" id="cd05289">
    <property type="entry name" value="MDR_like_2"/>
    <property type="match status" value="1"/>
</dbReference>
<dbReference type="PROSITE" id="PS01162">
    <property type="entry name" value="QOR_ZETA_CRYSTAL"/>
    <property type="match status" value="1"/>
</dbReference>
<dbReference type="Gene3D" id="3.90.180.10">
    <property type="entry name" value="Medium-chain alcohol dehydrogenases, catalytic domain"/>
    <property type="match status" value="1"/>
</dbReference>
<feature type="domain" description="Enoyl reductase (ER)" evidence="2">
    <location>
        <begin position="13"/>
        <end position="308"/>
    </location>
</feature>
<sequence length="310" mass="33484">MNRMHAFRIDSFGGPEVLHREHVPIPPPRSEHVLVKVAAASLNPVDVKTRSGRFPLVKETQLPFTLGRDCAGVVQESEDTHGPFRPGQEVFAFVGHGQGSYAEFALVPREALAPKPQSLDLVEAAAVPLAALTAWQGLFEHGRLEPGQTVLIHAASGGVGHFAVQFAKARGARVIATASGEAGEFVRSLGADTVIDYRKMAFERQTPPVDLVFDLVGGETQERSWGVLKDGGAFVSTVADPSSGKAAARRIRAVRYTAQPDGAELALIGRLIDAGRIRVHVSEVYPFDAMEQALHRLEEGHNRGKMVLRL</sequence>
<dbReference type="PANTHER" id="PTHR11695">
    <property type="entry name" value="ALCOHOL DEHYDROGENASE RELATED"/>
    <property type="match status" value="1"/>
</dbReference>
<gene>
    <name evidence="3" type="ORF">SAMEA3906486_03008</name>
</gene>
<organism evidence="3 4">
    <name type="scientific">Bordetella ansorpii</name>
    <dbReference type="NCBI Taxonomy" id="288768"/>
    <lineage>
        <taxon>Bacteria</taxon>
        <taxon>Pseudomonadati</taxon>
        <taxon>Pseudomonadota</taxon>
        <taxon>Betaproteobacteria</taxon>
        <taxon>Burkholderiales</taxon>
        <taxon>Alcaligenaceae</taxon>
        <taxon>Bordetella</taxon>
    </lineage>
</organism>
<dbReference type="AlphaFoldDB" id="A0A157SJ58"/>
<dbReference type="Pfam" id="PF08240">
    <property type="entry name" value="ADH_N"/>
    <property type="match status" value="1"/>
</dbReference>
<dbReference type="GO" id="GO:0008270">
    <property type="term" value="F:zinc ion binding"/>
    <property type="evidence" value="ECO:0007669"/>
    <property type="project" value="InterPro"/>
</dbReference>
<dbReference type="Pfam" id="PF13602">
    <property type="entry name" value="ADH_zinc_N_2"/>
    <property type="match status" value="1"/>
</dbReference>
<dbReference type="OrthoDB" id="9787435at2"/>
<dbReference type="InterPro" id="IPR002364">
    <property type="entry name" value="Quin_OxRdtase/zeta-crystal_CS"/>
</dbReference>
<protein>
    <submittedName>
        <fullName evidence="3">NADPH quinone oxidoreductase</fullName>
        <ecNumber evidence="3">1.6.5.-</ecNumber>
    </submittedName>
</protein>
<dbReference type="InterPro" id="IPR050700">
    <property type="entry name" value="YIM1/Zinc_Alcohol_DH_Fams"/>
</dbReference>
<dbReference type="InterPro" id="IPR013154">
    <property type="entry name" value="ADH-like_N"/>
</dbReference>
<dbReference type="STRING" id="288768.SAMEA3906486_03008"/>
<dbReference type="SUPFAM" id="SSF50129">
    <property type="entry name" value="GroES-like"/>
    <property type="match status" value="1"/>
</dbReference>
<dbReference type="SMART" id="SM00829">
    <property type="entry name" value="PKS_ER"/>
    <property type="match status" value="1"/>
</dbReference>
<dbReference type="InterPro" id="IPR036291">
    <property type="entry name" value="NAD(P)-bd_dom_sf"/>
</dbReference>
<dbReference type="RefSeq" id="WP_066128174.1">
    <property type="nucleotide sequence ID" value="NZ_FKIF01000006.1"/>
</dbReference>
<dbReference type="PANTHER" id="PTHR11695:SF294">
    <property type="entry name" value="RETICULON-4-INTERACTING PROTEIN 1, MITOCHONDRIAL"/>
    <property type="match status" value="1"/>
</dbReference>
<dbReference type="SUPFAM" id="SSF51735">
    <property type="entry name" value="NAD(P)-binding Rossmann-fold domains"/>
    <property type="match status" value="1"/>
</dbReference>
<evidence type="ECO:0000313" key="3">
    <source>
        <dbReference type="EMBL" id="SAI70291.1"/>
    </source>
</evidence>
<dbReference type="Gene3D" id="3.40.50.720">
    <property type="entry name" value="NAD(P)-binding Rossmann-like Domain"/>
    <property type="match status" value="1"/>
</dbReference>
<dbReference type="EC" id="1.6.5.-" evidence="3"/>
<keyword evidence="1 3" id="KW-0560">Oxidoreductase</keyword>
<accession>A0A157SJ58</accession>
<dbReference type="InterPro" id="IPR020843">
    <property type="entry name" value="ER"/>
</dbReference>